<dbReference type="InterPro" id="IPR043128">
    <property type="entry name" value="Rev_trsase/Diguanyl_cyclase"/>
</dbReference>
<name>A0A330LSD5_9GAMM</name>
<dbReference type="SUPFAM" id="SSF55073">
    <property type="entry name" value="Nucleotide cyclase"/>
    <property type="match status" value="1"/>
</dbReference>
<organism evidence="4 5">
    <name type="scientific">Moritella yayanosii</name>
    <dbReference type="NCBI Taxonomy" id="69539"/>
    <lineage>
        <taxon>Bacteria</taxon>
        <taxon>Pseudomonadati</taxon>
        <taxon>Pseudomonadota</taxon>
        <taxon>Gammaproteobacteria</taxon>
        <taxon>Alteromonadales</taxon>
        <taxon>Moritellaceae</taxon>
        <taxon>Moritella</taxon>
    </lineage>
</organism>
<dbReference type="PROSITE" id="PS50883">
    <property type="entry name" value="EAL"/>
    <property type="match status" value="1"/>
</dbReference>
<dbReference type="InterPro" id="IPR052155">
    <property type="entry name" value="Biofilm_reg_signaling"/>
</dbReference>
<protein>
    <recommendedName>
        <fullName evidence="6">GGDEF-domain containing protein</fullName>
    </recommendedName>
</protein>
<accession>A0A330LSD5</accession>
<dbReference type="InterPro" id="IPR000160">
    <property type="entry name" value="GGDEF_dom"/>
</dbReference>
<gene>
    <name evidence="4" type="ORF">MORIYA_2415</name>
</gene>
<dbReference type="PANTHER" id="PTHR44757:SF2">
    <property type="entry name" value="BIOFILM ARCHITECTURE MAINTENANCE PROTEIN MBAA"/>
    <property type="match status" value="1"/>
</dbReference>
<proteinExistence type="predicted"/>
<dbReference type="SUPFAM" id="SSF141868">
    <property type="entry name" value="EAL domain-like"/>
    <property type="match status" value="1"/>
</dbReference>
<feature type="domain" description="GGDEF" evidence="3">
    <location>
        <begin position="133"/>
        <end position="273"/>
    </location>
</feature>
<reference evidence="5" key="1">
    <citation type="submission" date="2018-05" db="EMBL/GenBank/DDBJ databases">
        <authorList>
            <person name="Cea G.-C."/>
            <person name="William W."/>
        </authorList>
    </citation>
    <scope>NUCLEOTIDE SEQUENCE [LARGE SCALE GENOMIC DNA]</scope>
    <source>
        <strain evidence="5">DB21MT 5</strain>
    </source>
</reference>
<feature type="domain" description="EAL" evidence="2">
    <location>
        <begin position="282"/>
        <end position="535"/>
    </location>
</feature>
<dbReference type="CDD" id="cd01948">
    <property type="entry name" value="EAL"/>
    <property type="match status" value="1"/>
</dbReference>
<feature type="transmembrane region" description="Helical" evidence="1">
    <location>
        <begin position="43"/>
        <end position="76"/>
    </location>
</feature>
<dbReference type="InterPro" id="IPR035919">
    <property type="entry name" value="EAL_sf"/>
</dbReference>
<keyword evidence="5" id="KW-1185">Reference proteome</keyword>
<keyword evidence="1" id="KW-1133">Transmembrane helix</keyword>
<dbReference type="Pfam" id="PF00563">
    <property type="entry name" value="EAL"/>
    <property type="match status" value="1"/>
</dbReference>
<dbReference type="Gene3D" id="3.20.20.450">
    <property type="entry name" value="EAL domain"/>
    <property type="match status" value="1"/>
</dbReference>
<evidence type="ECO:0000313" key="4">
    <source>
        <dbReference type="EMBL" id="SQD78891.1"/>
    </source>
</evidence>
<evidence type="ECO:0000256" key="1">
    <source>
        <dbReference type="SAM" id="Phobius"/>
    </source>
</evidence>
<evidence type="ECO:0008006" key="6">
    <source>
        <dbReference type="Google" id="ProtNLM"/>
    </source>
</evidence>
<dbReference type="RefSeq" id="WP_174216925.1">
    <property type="nucleotide sequence ID" value="NZ_LS483250.1"/>
</dbReference>
<feature type="transmembrane region" description="Helical" evidence="1">
    <location>
        <begin position="16"/>
        <end position="37"/>
    </location>
</feature>
<evidence type="ECO:0000259" key="2">
    <source>
        <dbReference type="PROSITE" id="PS50883"/>
    </source>
</evidence>
<dbReference type="Pfam" id="PF00990">
    <property type="entry name" value="GGDEF"/>
    <property type="match status" value="1"/>
</dbReference>
<evidence type="ECO:0000313" key="5">
    <source>
        <dbReference type="Proteomes" id="UP000250163"/>
    </source>
</evidence>
<dbReference type="Proteomes" id="UP000250163">
    <property type="component" value="Chromosome MORIYA"/>
</dbReference>
<dbReference type="InterPro" id="IPR029787">
    <property type="entry name" value="Nucleotide_cyclase"/>
</dbReference>
<evidence type="ECO:0000259" key="3">
    <source>
        <dbReference type="PROSITE" id="PS50887"/>
    </source>
</evidence>
<dbReference type="NCBIfam" id="TIGR00254">
    <property type="entry name" value="GGDEF"/>
    <property type="match status" value="1"/>
</dbReference>
<dbReference type="PANTHER" id="PTHR44757">
    <property type="entry name" value="DIGUANYLATE CYCLASE DGCP"/>
    <property type="match status" value="1"/>
</dbReference>
<dbReference type="AlphaFoldDB" id="A0A330LSD5"/>
<dbReference type="CDD" id="cd01949">
    <property type="entry name" value="GGDEF"/>
    <property type="match status" value="1"/>
</dbReference>
<dbReference type="EMBL" id="LS483250">
    <property type="protein sequence ID" value="SQD78891.1"/>
    <property type="molecule type" value="Genomic_DNA"/>
</dbReference>
<dbReference type="PROSITE" id="PS50887">
    <property type="entry name" value="GGDEF"/>
    <property type="match status" value="1"/>
</dbReference>
<dbReference type="InterPro" id="IPR001633">
    <property type="entry name" value="EAL_dom"/>
</dbReference>
<dbReference type="Gene3D" id="3.30.70.270">
    <property type="match status" value="1"/>
</dbReference>
<sequence>MDKFNTGNISHQWRKIVLTFIAVGSSLALFFCIYLFAFSSDAIWFLLLALRHTIILTPTSVIITIFVSVISVICIYKTNNYRKSLRKANLELSRLQGRLVALDLSVYLDNCTGLANRFKFLEMLDSRMAEGQGNTALCILDLDDLKDINDTLGHNVGDQVIAIIAQRIKLSLGYPLQPNMYKTDIFRIGGDEFAILIMGFSDAENIAPILNQLLKNIRRKIELSDKSIVIGVSIGVSISPEHGTCSDSLLKKADMAMYKVKESGKHGVAFFKPEYMRELEYRVHLEQELNQAIINGEFEIYYQPIIDISTETELGFEALIRWNHPVRGLVPPDDFIPVTEQTGLIVPIGQWIIKQACSDLALLQIHNPEYFIAINIAPQQLADNAFVHNVRSILASYSLSPAQIHFEITETTLMNADSDNLRVLRELNNLGIKLWIDDFGTGYSSFSYLHKFKFYGIKLDRSFIEGVVDSERSQKIVKGICAMGEALNLELLGEGIEHPGQAEFLLKQGCFKVQGYWYAKPMSLSTLHMWLANRNENPATKMIDQPSA</sequence>
<dbReference type="SMART" id="SM00052">
    <property type="entry name" value="EAL"/>
    <property type="match status" value="1"/>
</dbReference>
<dbReference type="KEGG" id="mya:MORIYA_2415"/>
<keyword evidence="1" id="KW-0812">Transmembrane</keyword>
<keyword evidence="1" id="KW-0472">Membrane</keyword>
<dbReference type="SMART" id="SM00267">
    <property type="entry name" value="GGDEF"/>
    <property type="match status" value="1"/>
</dbReference>